<keyword evidence="4 9" id="KW-0509">mRNA transport</keyword>
<keyword evidence="3 9" id="KW-0813">Transport</keyword>
<dbReference type="Proteomes" id="UP001516400">
    <property type="component" value="Unassembled WGS sequence"/>
</dbReference>
<comment type="subcellular location">
    <subcellularLocation>
        <location evidence="1 9">Nucleus</location>
        <location evidence="1 9">Nuclear pore complex</location>
    </subcellularLocation>
</comment>
<dbReference type="AlphaFoldDB" id="A0ABD2N1M7"/>
<comment type="function">
    <text evidence="9">Functions as a component of the nuclear pore complex (NPC).</text>
</comment>
<evidence type="ECO:0000256" key="6">
    <source>
        <dbReference type="ARBA" id="ARBA00023010"/>
    </source>
</evidence>
<evidence type="ECO:0000256" key="9">
    <source>
        <dbReference type="RuleBase" id="RU365073"/>
    </source>
</evidence>
<dbReference type="PANTHER" id="PTHR13373:SF21">
    <property type="entry name" value="NUCLEAR PORE COMPLEX PROTEIN NUP85"/>
    <property type="match status" value="1"/>
</dbReference>
<comment type="similarity">
    <text evidence="2 9">Belongs to the nucleoporin Nup85 family.</text>
</comment>
<keyword evidence="8 9" id="KW-0539">Nucleus</keyword>
<evidence type="ECO:0000313" key="10">
    <source>
        <dbReference type="EMBL" id="KAL3272362.1"/>
    </source>
</evidence>
<gene>
    <name evidence="10" type="ORF">HHI36_013841</name>
</gene>
<comment type="caution">
    <text evidence="10">The sequence shown here is derived from an EMBL/GenBank/DDBJ whole genome shotgun (WGS) entry which is preliminary data.</text>
</comment>
<dbReference type="Pfam" id="PF07575">
    <property type="entry name" value="Nucleopor_Nup85"/>
    <property type="match status" value="1"/>
</dbReference>
<accession>A0ABD2N1M7</accession>
<evidence type="ECO:0000256" key="5">
    <source>
        <dbReference type="ARBA" id="ARBA00022927"/>
    </source>
</evidence>
<dbReference type="GO" id="GO:0005643">
    <property type="term" value="C:nuclear pore"/>
    <property type="evidence" value="ECO:0007669"/>
    <property type="project" value="UniProtKB-SubCell"/>
</dbReference>
<protein>
    <recommendedName>
        <fullName evidence="9">Nuclear pore complex protein Nup85</fullName>
    </recommendedName>
</protein>
<dbReference type="PANTHER" id="PTHR13373">
    <property type="entry name" value="FROUNT PROTEIN-RELATED"/>
    <property type="match status" value="1"/>
</dbReference>
<name>A0ABD2N1M7_9CUCU</name>
<keyword evidence="5 9" id="KW-0653">Protein transport</keyword>
<evidence type="ECO:0000256" key="7">
    <source>
        <dbReference type="ARBA" id="ARBA00023132"/>
    </source>
</evidence>
<dbReference type="GO" id="GO:0015031">
    <property type="term" value="P:protein transport"/>
    <property type="evidence" value="ECO:0007669"/>
    <property type="project" value="UniProtKB-KW"/>
</dbReference>
<dbReference type="GO" id="GO:0031965">
    <property type="term" value="C:nuclear membrane"/>
    <property type="evidence" value="ECO:0007669"/>
    <property type="project" value="UniProtKB-UniRule"/>
</dbReference>
<dbReference type="InterPro" id="IPR011502">
    <property type="entry name" value="Nucleoporin_Nup85"/>
</dbReference>
<evidence type="ECO:0000313" key="11">
    <source>
        <dbReference type="Proteomes" id="UP001516400"/>
    </source>
</evidence>
<proteinExistence type="inferred from homology"/>
<sequence length="282" mass="32610">MESENKTLLIPDKLCLRAGINVAWKPCNELGIFAYERKHSGAPDKQSQYYPTSEVSVFHLRQDIILFRPALRKLLNEANGTFLNLQRVLSKKSTNAQVELLNFSRQYRSIIRACLESLQEDILRESSQSEREDIQNYITIFYSVECIWHLCEILFIDTTPGNVVLPHLLNWVRFHFPKYERNAAELLCGNVVGLEIKAEYWPTIIGSLLQGRVKVARGLLQQHSAADTRPFLLVDQCLKTMPQYDIYSGVSAQEFHLQWQHWVVDVQSKIDAKAFASNRIWI</sequence>
<organism evidence="10 11">
    <name type="scientific">Cryptolaemus montrouzieri</name>
    <dbReference type="NCBI Taxonomy" id="559131"/>
    <lineage>
        <taxon>Eukaryota</taxon>
        <taxon>Metazoa</taxon>
        <taxon>Ecdysozoa</taxon>
        <taxon>Arthropoda</taxon>
        <taxon>Hexapoda</taxon>
        <taxon>Insecta</taxon>
        <taxon>Pterygota</taxon>
        <taxon>Neoptera</taxon>
        <taxon>Endopterygota</taxon>
        <taxon>Coleoptera</taxon>
        <taxon>Polyphaga</taxon>
        <taxon>Cucujiformia</taxon>
        <taxon>Coccinelloidea</taxon>
        <taxon>Coccinellidae</taxon>
        <taxon>Scymninae</taxon>
        <taxon>Scymnini</taxon>
        <taxon>Cryptolaemus</taxon>
    </lineage>
</organism>
<evidence type="ECO:0000256" key="3">
    <source>
        <dbReference type="ARBA" id="ARBA00022448"/>
    </source>
</evidence>
<dbReference type="EMBL" id="JABFTP020000062">
    <property type="protein sequence ID" value="KAL3272362.1"/>
    <property type="molecule type" value="Genomic_DNA"/>
</dbReference>
<keyword evidence="6 9" id="KW-0811">Translocation</keyword>
<evidence type="ECO:0000256" key="2">
    <source>
        <dbReference type="ARBA" id="ARBA00005573"/>
    </source>
</evidence>
<evidence type="ECO:0000256" key="8">
    <source>
        <dbReference type="ARBA" id="ARBA00023242"/>
    </source>
</evidence>
<keyword evidence="7 9" id="KW-0906">Nuclear pore complex</keyword>
<evidence type="ECO:0000256" key="4">
    <source>
        <dbReference type="ARBA" id="ARBA00022816"/>
    </source>
</evidence>
<comment type="subunit">
    <text evidence="9">Component of the nuclear pore complex (NPC).</text>
</comment>
<keyword evidence="9" id="KW-0472">Membrane</keyword>
<evidence type="ECO:0000256" key="1">
    <source>
        <dbReference type="ARBA" id="ARBA00004567"/>
    </source>
</evidence>
<reference evidence="10 11" key="1">
    <citation type="journal article" date="2021" name="BMC Biol.">
        <title>Horizontally acquired antibacterial genes associated with adaptive radiation of ladybird beetles.</title>
        <authorList>
            <person name="Li H.S."/>
            <person name="Tang X.F."/>
            <person name="Huang Y.H."/>
            <person name="Xu Z.Y."/>
            <person name="Chen M.L."/>
            <person name="Du X.Y."/>
            <person name="Qiu B.Y."/>
            <person name="Chen P.T."/>
            <person name="Zhang W."/>
            <person name="Slipinski A."/>
            <person name="Escalona H.E."/>
            <person name="Waterhouse R.M."/>
            <person name="Zwick A."/>
            <person name="Pang H."/>
        </authorList>
    </citation>
    <scope>NUCLEOTIDE SEQUENCE [LARGE SCALE GENOMIC DNA]</scope>
    <source>
        <strain evidence="10">SYSU2018</strain>
    </source>
</reference>
<dbReference type="GO" id="GO:0051028">
    <property type="term" value="P:mRNA transport"/>
    <property type="evidence" value="ECO:0007669"/>
    <property type="project" value="UniProtKB-KW"/>
</dbReference>
<keyword evidence="11" id="KW-1185">Reference proteome</keyword>